<dbReference type="EMBL" id="LFYR01000113">
    <property type="protein sequence ID" value="KMZ75882.1"/>
    <property type="molecule type" value="Genomic_DNA"/>
</dbReference>
<dbReference type="AlphaFoldDB" id="A0A0K9Q5Q3"/>
<dbReference type="PANTHER" id="PTHR33181">
    <property type="entry name" value="OS01G0778500 PROTEIN"/>
    <property type="match status" value="1"/>
</dbReference>
<dbReference type="OrthoDB" id="689242at2759"/>
<dbReference type="Proteomes" id="UP000036987">
    <property type="component" value="Unassembled WGS sequence"/>
</dbReference>
<dbReference type="OMA" id="WEMVQNS"/>
<keyword evidence="2" id="KW-1185">Reference proteome</keyword>
<dbReference type="PANTHER" id="PTHR33181:SF19">
    <property type="entry name" value="OS04G0658200 PROTEIN"/>
    <property type="match status" value="1"/>
</dbReference>
<sequence>MKVVCVWLRKMVFPLKRALVSVAVRVKSRKSGTGLTKLHDDVQTCEYEDVQVMWDMLSRTKMESKKNVISKSRIQSFW</sequence>
<proteinExistence type="predicted"/>
<reference evidence="2" key="1">
    <citation type="journal article" date="2016" name="Nature">
        <title>The genome of the seagrass Zostera marina reveals angiosperm adaptation to the sea.</title>
        <authorList>
            <person name="Olsen J.L."/>
            <person name="Rouze P."/>
            <person name="Verhelst B."/>
            <person name="Lin Y.-C."/>
            <person name="Bayer T."/>
            <person name="Collen J."/>
            <person name="Dattolo E."/>
            <person name="De Paoli E."/>
            <person name="Dittami S."/>
            <person name="Maumus F."/>
            <person name="Michel G."/>
            <person name="Kersting A."/>
            <person name="Lauritano C."/>
            <person name="Lohaus R."/>
            <person name="Toepel M."/>
            <person name="Tonon T."/>
            <person name="Vanneste K."/>
            <person name="Amirebrahimi M."/>
            <person name="Brakel J."/>
            <person name="Bostroem C."/>
            <person name="Chovatia M."/>
            <person name="Grimwood J."/>
            <person name="Jenkins J.W."/>
            <person name="Jueterbock A."/>
            <person name="Mraz A."/>
            <person name="Stam W.T."/>
            <person name="Tice H."/>
            <person name="Bornberg-Bauer E."/>
            <person name="Green P.J."/>
            <person name="Pearson G.A."/>
            <person name="Procaccini G."/>
            <person name="Duarte C.M."/>
            <person name="Schmutz J."/>
            <person name="Reusch T.B.H."/>
            <person name="Van de Peer Y."/>
        </authorList>
    </citation>
    <scope>NUCLEOTIDE SEQUENCE [LARGE SCALE GENOMIC DNA]</scope>
    <source>
        <strain evidence="2">cv. Finnish</strain>
    </source>
</reference>
<evidence type="ECO:0000313" key="2">
    <source>
        <dbReference type="Proteomes" id="UP000036987"/>
    </source>
</evidence>
<protein>
    <submittedName>
        <fullName evidence="1">Uncharacterized protein</fullName>
    </submittedName>
</protein>
<comment type="caution">
    <text evidence="1">The sequence shown here is derived from an EMBL/GenBank/DDBJ whole genome shotgun (WGS) entry which is preliminary data.</text>
</comment>
<gene>
    <name evidence="1" type="ORF">ZOSMA_10G01510</name>
</gene>
<evidence type="ECO:0000313" key="1">
    <source>
        <dbReference type="EMBL" id="KMZ75882.1"/>
    </source>
</evidence>
<name>A0A0K9Q5Q3_ZOSMR</name>
<organism evidence="1 2">
    <name type="scientific">Zostera marina</name>
    <name type="common">Eelgrass</name>
    <dbReference type="NCBI Taxonomy" id="29655"/>
    <lineage>
        <taxon>Eukaryota</taxon>
        <taxon>Viridiplantae</taxon>
        <taxon>Streptophyta</taxon>
        <taxon>Embryophyta</taxon>
        <taxon>Tracheophyta</taxon>
        <taxon>Spermatophyta</taxon>
        <taxon>Magnoliopsida</taxon>
        <taxon>Liliopsida</taxon>
        <taxon>Zosteraceae</taxon>
        <taxon>Zostera</taxon>
    </lineage>
</organism>
<accession>A0A0K9Q5Q3</accession>